<gene>
    <name evidence="2" type="ORF">MAR_008760</name>
</gene>
<dbReference type="InterPro" id="IPR038794">
    <property type="entry name" value="LIAT1"/>
</dbReference>
<evidence type="ECO:0000256" key="1">
    <source>
        <dbReference type="SAM" id="MobiDB-lite"/>
    </source>
</evidence>
<dbReference type="PANTHER" id="PTHR36474">
    <property type="entry name" value="PROTEIN LIAT1"/>
    <property type="match status" value="1"/>
</dbReference>
<protein>
    <submittedName>
        <fullName evidence="2">LIAT1-like protein</fullName>
    </submittedName>
</protein>
<proteinExistence type="predicted"/>
<dbReference type="PANTHER" id="PTHR36474:SF1">
    <property type="entry name" value="PROTEIN LIAT1"/>
    <property type="match status" value="1"/>
</dbReference>
<feature type="region of interest" description="Disordered" evidence="1">
    <location>
        <begin position="1"/>
        <end position="143"/>
    </location>
</feature>
<keyword evidence="3" id="KW-1185">Reference proteome</keyword>
<evidence type="ECO:0000313" key="2">
    <source>
        <dbReference type="EMBL" id="WAR02202.1"/>
    </source>
</evidence>
<organism evidence="2 3">
    <name type="scientific">Mya arenaria</name>
    <name type="common">Soft-shell clam</name>
    <dbReference type="NCBI Taxonomy" id="6604"/>
    <lineage>
        <taxon>Eukaryota</taxon>
        <taxon>Metazoa</taxon>
        <taxon>Spiralia</taxon>
        <taxon>Lophotrochozoa</taxon>
        <taxon>Mollusca</taxon>
        <taxon>Bivalvia</taxon>
        <taxon>Autobranchia</taxon>
        <taxon>Heteroconchia</taxon>
        <taxon>Euheterodonta</taxon>
        <taxon>Imparidentia</taxon>
        <taxon>Neoheterodontei</taxon>
        <taxon>Myida</taxon>
        <taxon>Myoidea</taxon>
        <taxon>Myidae</taxon>
        <taxon>Mya</taxon>
    </lineage>
</organism>
<evidence type="ECO:0000313" key="3">
    <source>
        <dbReference type="Proteomes" id="UP001164746"/>
    </source>
</evidence>
<feature type="compositionally biased region" description="Basic residues" evidence="1">
    <location>
        <begin position="23"/>
        <end position="36"/>
    </location>
</feature>
<feature type="non-terminal residue" evidence="2">
    <location>
        <position position="242"/>
    </location>
</feature>
<name>A0ABY7E018_MYAAR</name>
<dbReference type="EMBL" id="CP111015">
    <property type="protein sequence ID" value="WAR02202.1"/>
    <property type="molecule type" value="Genomic_DNA"/>
</dbReference>
<reference evidence="2" key="1">
    <citation type="submission" date="2022-11" db="EMBL/GenBank/DDBJ databases">
        <title>Centuries of genome instability and evolution in soft-shell clam transmissible cancer (bioRxiv).</title>
        <authorList>
            <person name="Hart S.F.M."/>
            <person name="Yonemitsu M.A."/>
            <person name="Giersch R.M."/>
            <person name="Beal B.F."/>
            <person name="Arriagada G."/>
            <person name="Davis B.W."/>
            <person name="Ostrander E.A."/>
            <person name="Goff S.P."/>
            <person name="Metzger M.J."/>
        </authorList>
    </citation>
    <scope>NUCLEOTIDE SEQUENCE</scope>
    <source>
        <strain evidence="2">MELC-2E11</strain>
        <tissue evidence="2">Siphon/mantle</tissue>
    </source>
</reference>
<feature type="compositionally biased region" description="Polar residues" evidence="1">
    <location>
        <begin position="87"/>
        <end position="100"/>
    </location>
</feature>
<feature type="compositionally biased region" description="Low complexity" evidence="1">
    <location>
        <begin position="113"/>
        <end position="122"/>
    </location>
</feature>
<sequence length="242" mass="26255">MDKNFNAKQIVKKSQMAAEKLKKSASKRKKKTKKQCVKSDQSPDSLEIEGIGNFDQGGADSDSSVPQPAGTASPSPSCKSAPADLNEVQSISQSLSTMSVKSKNGSKSKAKSSKTSATNGASLKKDRTTRVEPSKSSINKAAEEAARLRSEESLRWEFALEDDEAERERIKIYKMNRRKRYLAAAQEKGLGWVVNYGNNGSPIAEDSPTELRDRDPVRASVTDFSPVRSLIASQSNTPLGLG</sequence>
<accession>A0ABY7E018</accession>
<feature type="compositionally biased region" description="Basic and acidic residues" evidence="1">
    <location>
        <begin position="123"/>
        <end position="133"/>
    </location>
</feature>
<dbReference type="Proteomes" id="UP001164746">
    <property type="component" value="Chromosome 4"/>
</dbReference>
<feature type="region of interest" description="Disordered" evidence="1">
    <location>
        <begin position="199"/>
        <end position="220"/>
    </location>
</feature>
<feature type="compositionally biased region" description="Low complexity" evidence="1">
    <location>
        <begin position="72"/>
        <end position="83"/>
    </location>
</feature>